<feature type="domain" description="C2H2-type" evidence="6">
    <location>
        <begin position="157"/>
        <end position="184"/>
    </location>
</feature>
<feature type="domain" description="C2H2-type" evidence="6">
    <location>
        <begin position="185"/>
        <end position="207"/>
    </location>
</feature>
<feature type="domain" description="C2H2-type" evidence="6">
    <location>
        <begin position="372"/>
        <end position="400"/>
    </location>
</feature>
<dbReference type="PROSITE" id="PS00028">
    <property type="entry name" value="ZINC_FINGER_C2H2_1"/>
    <property type="match status" value="11"/>
</dbReference>
<feature type="domain" description="C2H2-type" evidence="6">
    <location>
        <begin position="432"/>
        <end position="455"/>
    </location>
</feature>
<evidence type="ECO:0000259" key="6">
    <source>
        <dbReference type="PROSITE" id="PS50157"/>
    </source>
</evidence>
<accession>U5ERD4</accession>
<reference evidence="7" key="1">
    <citation type="journal article" date="2014" name="Insect Biochem. Mol. Biol.">
        <title>An insight into the sialome of the frog biting fly, Corethrella appendiculata.</title>
        <authorList>
            <person name="Ribeiro J.M.C."/>
            <person name="Chagas A.C."/>
            <person name="Pham V.M."/>
            <person name="Lounibos L.P."/>
            <person name="Calvo E."/>
        </authorList>
    </citation>
    <scope>NUCLEOTIDE SEQUENCE</scope>
    <source>
        <tissue evidence="7">Salivary glands</tissue>
    </source>
</reference>
<feature type="domain" description="C2H2-type" evidence="6">
    <location>
        <begin position="726"/>
        <end position="754"/>
    </location>
</feature>
<dbReference type="AlphaFoldDB" id="U5ERD4"/>
<feature type="domain" description="C2H2-type" evidence="6">
    <location>
        <begin position="780"/>
        <end position="808"/>
    </location>
</feature>
<feature type="domain" description="C2H2-type" evidence="6">
    <location>
        <begin position="14"/>
        <end position="42"/>
    </location>
</feature>
<protein>
    <submittedName>
        <fullName evidence="7">Putative zinc finger protein 93</fullName>
    </submittedName>
</protein>
<dbReference type="SMART" id="SM00355">
    <property type="entry name" value="ZnF_C2H2"/>
    <property type="match status" value="19"/>
</dbReference>
<feature type="domain" description="C2H2-type" evidence="6">
    <location>
        <begin position="911"/>
        <end position="938"/>
    </location>
</feature>
<evidence type="ECO:0000256" key="2">
    <source>
        <dbReference type="ARBA" id="ARBA00022737"/>
    </source>
</evidence>
<feature type="domain" description="C2H2-type" evidence="6">
    <location>
        <begin position="938"/>
        <end position="969"/>
    </location>
</feature>
<evidence type="ECO:0000256" key="1">
    <source>
        <dbReference type="ARBA" id="ARBA00022723"/>
    </source>
</evidence>
<dbReference type="GO" id="GO:0008270">
    <property type="term" value="F:zinc ion binding"/>
    <property type="evidence" value="ECO:0007669"/>
    <property type="project" value="UniProtKB-KW"/>
</dbReference>
<feature type="domain" description="C2H2-type" evidence="6">
    <location>
        <begin position="271"/>
        <end position="300"/>
    </location>
</feature>
<keyword evidence="2" id="KW-0677">Repeat</keyword>
<dbReference type="SUPFAM" id="SSF57667">
    <property type="entry name" value="beta-beta-alpha zinc fingers"/>
    <property type="match status" value="7"/>
</dbReference>
<name>U5ERD4_9DIPT</name>
<evidence type="ECO:0000256" key="3">
    <source>
        <dbReference type="ARBA" id="ARBA00022771"/>
    </source>
</evidence>
<dbReference type="InterPro" id="IPR036236">
    <property type="entry name" value="Znf_C2H2_sf"/>
</dbReference>
<dbReference type="PANTHER" id="PTHR24379:SF121">
    <property type="entry name" value="C2H2-TYPE DOMAIN-CONTAINING PROTEIN"/>
    <property type="match status" value="1"/>
</dbReference>
<evidence type="ECO:0000256" key="4">
    <source>
        <dbReference type="ARBA" id="ARBA00022833"/>
    </source>
</evidence>
<feature type="domain" description="C2H2-type" evidence="6">
    <location>
        <begin position="338"/>
        <end position="361"/>
    </location>
</feature>
<dbReference type="Pfam" id="PF00096">
    <property type="entry name" value="zf-C2H2"/>
    <property type="match status" value="7"/>
</dbReference>
<proteinExistence type="evidence at transcript level"/>
<dbReference type="FunFam" id="3.30.160.60:FF:000446">
    <property type="entry name" value="Zinc finger protein"/>
    <property type="match status" value="1"/>
</dbReference>
<evidence type="ECO:0000313" key="7">
    <source>
        <dbReference type="EMBL" id="JAB56091.1"/>
    </source>
</evidence>
<feature type="domain" description="C2H2-type" evidence="6">
    <location>
        <begin position="809"/>
        <end position="837"/>
    </location>
</feature>
<dbReference type="EMBL" id="GANO01003780">
    <property type="protein sequence ID" value="JAB56091.1"/>
    <property type="molecule type" value="mRNA"/>
</dbReference>
<dbReference type="PROSITE" id="PS50157">
    <property type="entry name" value="ZINC_FINGER_C2H2_2"/>
    <property type="match status" value="15"/>
</dbReference>
<organism evidence="7">
    <name type="scientific">Corethrella appendiculata</name>
    <dbReference type="NCBI Taxonomy" id="1370023"/>
    <lineage>
        <taxon>Eukaryota</taxon>
        <taxon>Metazoa</taxon>
        <taxon>Ecdysozoa</taxon>
        <taxon>Arthropoda</taxon>
        <taxon>Hexapoda</taxon>
        <taxon>Insecta</taxon>
        <taxon>Pterygota</taxon>
        <taxon>Neoptera</taxon>
        <taxon>Endopterygota</taxon>
        <taxon>Diptera</taxon>
        <taxon>Nematocera</taxon>
        <taxon>Culicoidea</taxon>
        <taxon>Chaoboridae</taxon>
        <taxon>Corethrella</taxon>
    </lineage>
</organism>
<dbReference type="GO" id="GO:0005634">
    <property type="term" value="C:nucleus"/>
    <property type="evidence" value="ECO:0007669"/>
    <property type="project" value="UniProtKB-ARBA"/>
</dbReference>
<dbReference type="PANTHER" id="PTHR24379">
    <property type="entry name" value="KRAB AND ZINC FINGER DOMAIN-CONTAINING"/>
    <property type="match status" value="1"/>
</dbReference>
<evidence type="ECO:0000256" key="5">
    <source>
        <dbReference type="PROSITE-ProRule" id="PRU00042"/>
    </source>
</evidence>
<dbReference type="Gene3D" id="3.30.160.60">
    <property type="entry name" value="Classic Zinc Finger"/>
    <property type="match status" value="10"/>
</dbReference>
<sequence length="994" mass="117716">IEMQRIQASEMQTFECPTCMREFKSFDETVDHQKRLRNSHKPICAICRRQYSSWHSYNNHQIYHSDRCRIQCTICDEKFQRKDVYYRHSCFEDGLVKKKPVPKRATTKSFDKTRTVIRLETEKKNLLKIKPVKNPVVNNFDHEDDDAKDARIKSFKFICGICGQGRKTQEDMKEHERIHSGEKPYQCKVCEERFAQRASFKRHLAHHPEGTDFGCPLCPYVAVHQRMLDFHIGNRHKHLNYFTCHFCQKRFPRRYELNLHLTAVHPEKLTFTCKQSGCGKTYSSKDTLRRHAKSHANPKPFFCDTCNARFTRQYTLTVHKFTKHSSDLSPPPPRSFYEACKECDKKFLNKRSLHIHQVRCHILTMEFESGEYKCDKCENSFKEQYILDSHLKHKHSTDRYKCVKCLRTFVYNHHYVQHEKFCKVLNSKNLNFKCKSCPKAFSNEYALRAHMQYKHVFLAKNQHPRFGCKKNLNDEDEMFDIDESQTVQEEILLPVNEQAEINSNDTELVDIIEEDEFTNNNNNETKSNKIARIKIDPLIQIKSETREKTKKFSNKYGTVTMIYGEPNLQNPDDDSDDEGIITSTIDPLARANEINQLKLEKLKNEFDTDSLIVVDIPVFGTYIEEAIKNETDYLEFEVSKTELQPIITSDNESDFEGFEFIDGVTELRPIKVEEIDFDENKINPDYEIVKTEIEFLEPSTEEIQKLTEEEKLKSTKRKRKGIPGHFECYFCCKVFLFRYSILSHIRAVHFKLRCRNCQILFSSFELKQNHECNRNQRSLYQCYNCDKSFVHSKRLLYHLRRDHQETTTTFCQKCGRVFVSKESLNKHLLCAHGRKNFVCEKCGKGFATTWRLREHQKCCKIKLRTSTVFSSDFPHRNHSKRIDEGTNSKTSSNRVKSTLKWKPKIRYQYGGNCKYCGKNFKSTSNLERHERLHQAARFRCESCSESFIFKYELQKHRENSCTIALEEKKIQQTNKLIDRDHAYFGRTRKRKDFN</sequence>
<feature type="domain" description="C2H2-type" evidence="6">
    <location>
        <begin position="837"/>
        <end position="857"/>
    </location>
</feature>
<feature type="domain" description="C2H2-type" evidence="6">
    <location>
        <begin position="301"/>
        <end position="329"/>
    </location>
</feature>
<keyword evidence="4" id="KW-0862">Zinc</keyword>
<feature type="domain" description="C2H2-type" evidence="6">
    <location>
        <begin position="242"/>
        <end position="270"/>
    </location>
</feature>
<keyword evidence="3 5" id="KW-0863">Zinc-finger</keyword>
<feature type="non-terminal residue" evidence="7">
    <location>
        <position position="1"/>
    </location>
</feature>
<keyword evidence="1" id="KW-0479">Metal-binding</keyword>
<dbReference type="InterPro" id="IPR013087">
    <property type="entry name" value="Znf_C2H2_type"/>
</dbReference>